<keyword evidence="3" id="KW-1185">Reference proteome</keyword>
<feature type="compositionally biased region" description="Basic residues" evidence="1">
    <location>
        <begin position="26"/>
        <end position="39"/>
    </location>
</feature>
<gene>
    <name evidence="2" type="ORF">DUI87_04710</name>
</gene>
<feature type="region of interest" description="Disordered" evidence="1">
    <location>
        <begin position="1"/>
        <end position="63"/>
    </location>
</feature>
<sequence>MTLYSATTESDTSGGGKLLPAERKGGSKGKRKEKRKEKRKGGVREEWEKRGREKGKGKSPVVHLEIKAREEKSPSLLLDEAHNSSLQSNWPKLAVPPLQPETKFAKFV</sequence>
<proteinExistence type="predicted"/>
<organism evidence="2 3">
    <name type="scientific">Hirundo rustica rustica</name>
    <dbReference type="NCBI Taxonomy" id="333673"/>
    <lineage>
        <taxon>Eukaryota</taxon>
        <taxon>Metazoa</taxon>
        <taxon>Chordata</taxon>
        <taxon>Craniata</taxon>
        <taxon>Vertebrata</taxon>
        <taxon>Euteleostomi</taxon>
        <taxon>Archelosauria</taxon>
        <taxon>Archosauria</taxon>
        <taxon>Dinosauria</taxon>
        <taxon>Saurischia</taxon>
        <taxon>Theropoda</taxon>
        <taxon>Coelurosauria</taxon>
        <taxon>Aves</taxon>
        <taxon>Neognathae</taxon>
        <taxon>Neoaves</taxon>
        <taxon>Telluraves</taxon>
        <taxon>Australaves</taxon>
        <taxon>Passeriformes</taxon>
        <taxon>Sylvioidea</taxon>
        <taxon>Hirundinidae</taxon>
        <taxon>Hirundo</taxon>
    </lineage>
</organism>
<feature type="compositionally biased region" description="Basic and acidic residues" evidence="1">
    <location>
        <begin position="40"/>
        <end position="56"/>
    </location>
</feature>
<protein>
    <submittedName>
        <fullName evidence="2">Uncharacterized protein</fullName>
    </submittedName>
</protein>
<accession>A0A3M0L4K1</accession>
<evidence type="ECO:0000313" key="2">
    <source>
        <dbReference type="EMBL" id="RMC18814.1"/>
    </source>
</evidence>
<dbReference type="EMBL" id="QRBI01000096">
    <property type="protein sequence ID" value="RMC18814.1"/>
    <property type="molecule type" value="Genomic_DNA"/>
</dbReference>
<evidence type="ECO:0000256" key="1">
    <source>
        <dbReference type="SAM" id="MobiDB-lite"/>
    </source>
</evidence>
<name>A0A3M0L4K1_HIRRU</name>
<evidence type="ECO:0000313" key="3">
    <source>
        <dbReference type="Proteomes" id="UP000269221"/>
    </source>
</evidence>
<reference evidence="2 3" key="1">
    <citation type="submission" date="2018-07" db="EMBL/GenBank/DDBJ databases">
        <title>A high quality draft genome assembly of the barn swallow (H. rustica rustica).</title>
        <authorList>
            <person name="Formenti G."/>
            <person name="Chiara M."/>
            <person name="Poveda L."/>
            <person name="Francoijs K.-J."/>
            <person name="Bonisoli-Alquati A."/>
            <person name="Canova L."/>
            <person name="Gianfranceschi L."/>
            <person name="Horner D.S."/>
            <person name="Saino N."/>
        </authorList>
    </citation>
    <scope>NUCLEOTIDE SEQUENCE [LARGE SCALE GENOMIC DNA]</scope>
    <source>
        <strain evidence="2">Chelidonia</strain>
        <tissue evidence="2">Blood</tissue>
    </source>
</reference>
<comment type="caution">
    <text evidence="2">The sequence shown here is derived from an EMBL/GenBank/DDBJ whole genome shotgun (WGS) entry which is preliminary data.</text>
</comment>
<dbReference type="AlphaFoldDB" id="A0A3M0L4K1"/>
<feature type="compositionally biased region" description="Polar residues" evidence="1">
    <location>
        <begin position="1"/>
        <end position="12"/>
    </location>
</feature>
<dbReference type="Proteomes" id="UP000269221">
    <property type="component" value="Unassembled WGS sequence"/>
</dbReference>